<dbReference type="Pfam" id="PF09835">
    <property type="entry name" value="DUF2062"/>
    <property type="match status" value="1"/>
</dbReference>
<keyword evidence="1" id="KW-1133">Transmembrane helix</keyword>
<dbReference type="InterPro" id="IPR018639">
    <property type="entry name" value="DUF2062"/>
</dbReference>
<reference evidence="3" key="1">
    <citation type="submission" date="2022-02" db="EMBL/GenBank/DDBJ databases">
        <title>Polaribacter sp. MSW13, isolated from seawater.</title>
        <authorList>
            <person name="Kristyanto S."/>
            <person name="Jung J."/>
            <person name="Jeon C.O."/>
        </authorList>
    </citation>
    <scope>NUCLEOTIDE SEQUENCE</scope>
    <source>
        <strain evidence="3">MSW13</strain>
    </source>
</reference>
<feature type="domain" description="DUF2062" evidence="2">
    <location>
        <begin position="10"/>
        <end position="146"/>
    </location>
</feature>
<keyword evidence="1" id="KW-0472">Membrane</keyword>
<evidence type="ECO:0000313" key="3">
    <source>
        <dbReference type="EMBL" id="MCI2230043.1"/>
    </source>
</evidence>
<feature type="transmembrane region" description="Helical" evidence="1">
    <location>
        <begin position="28"/>
        <end position="50"/>
    </location>
</feature>
<dbReference type="PANTHER" id="PTHR35102:SF1">
    <property type="entry name" value="E3 UBIQUITIN-PROTEIN LIGASE"/>
    <property type="match status" value="1"/>
</dbReference>
<proteinExistence type="predicted"/>
<dbReference type="AlphaFoldDB" id="A0A9X1VPX7"/>
<organism evidence="3 4">
    <name type="scientific">Polaribacter marinus</name>
    <dbReference type="NCBI Taxonomy" id="2916838"/>
    <lineage>
        <taxon>Bacteria</taxon>
        <taxon>Pseudomonadati</taxon>
        <taxon>Bacteroidota</taxon>
        <taxon>Flavobacteriia</taxon>
        <taxon>Flavobacteriales</taxon>
        <taxon>Flavobacteriaceae</taxon>
    </lineage>
</organism>
<keyword evidence="4" id="KW-1185">Reference proteome</keyword>
<evidence type="ECO:0000259" key="2">
    <source>
        <dbReference type="Pfam" id="PF09835"/>
    </source>
</evidence>
<feature type="transmembrane region" description="Helical" evidence="1">
    <location>
        <begin position="115"/>
        <end position="140"/>
    </location>
</feature>
<evidence type="ECO:0000313" key="4">
    <source>
        <dbReference type="Proteomes" id="UP001139369"/>
    </source>
</evidence>
<accession>A0A9X1VPX7</accession>
<dbReference type="Proteomes" id="UP001139369">
    <property type="component" value="Unassembled WGS sequence"/>
</dbReference>
<dbReference type="PANTHER" id="PTHR35102">
    <property type="entry name" value="E3 UBIQUITIN-PROTEIN LIGASE"/>
    <property type="match status" value="1"/>
</dbReference>
<dbReference type="EMBL" id="JAKQYM010000010">
    <property type="protein sequence ID" value="MCI2230043.1"/>
    <property type="molecule type" value="Genomic_DNA"/>
</dbReference>
<gene>
    <name evidence="3" type="ORF">MC378_12765</name>
</gene>
<comment type="caution">
    <text evidence="3">The sequence shown here is derived from an EMBL/GenBank/DDBJ whole genome shotgun (WGS) entry which is preliminary data.</text>
</comment>
<feature type="transmembrane region" description="Helical" evidence="1">
    <location>
        <begin position="57"/>
        <end position="81"/>
    </location>
</feature>
<dbReference type="RefSeq" id="WP_242179153.1">
    <property type="nucleotide sequence ID" value="NZ_JAKQYM010000010.1"/>
</dbReference>
<keyword evidence="1" id="KW-0812">Transmembrane</keyword>
<protein>
    <submittedName>
        <fullName evidence="3">DUF2062 domain-containing protein</fullName>
    </submittedName>
</protein>
<sequence>MIINYKHIIKKIKAPFQEGLSTKEVTKAIIVSLLFTVFPVFGVTTLLITLVSVKLKLNLPIMIVVSYLASPLQYLFFLPFIHFGESIMDINHTLLTIQEIKNAYDVSFFNTMQSLFFELVCGVSGWLLIALPISLLALFLNNKISSNYCLLKK</sequence>
<name>A0A9X1VPX7_9FLAO</name>
<evidence type="ECO:0000256" key="1">
    <source>
        <dbReference type="SAM" id="Phobius"/>
    </source>
</evidence>